<feature type="compositionally biased region" description="Polar residues" evidence="2">
    <location>
        <begin position="552"/>
        <end position="565"/>
    </location>
</feature>
<keyword evidence="1" id="KW-0175">Coiled coil</keyword>
<feature type="coiled-coil region" evidence="1">
    <location>
        <begin position="635"/>
        <end position="676"/>
    </location>
</feature>
<dbReference type="PANTHER" id="PTHR19327">
    <property type="entry name" value="GOLGIN"/>
    <property type="match status" value="1"/>
</dbReference>
<dbReference type="GO" id="GO:0048193">
    <property type="term" value="P:Golgi vesicle transport"/>
    <property type="evidence" value="ECO:0007669"/>
    <property type="project" value="TreeGrafter"/>
</dbReference>
<keyword evidence="4" id="KW-1185">Reference proteome</keyword>
<dbReference type="Gene3D" id="1.10.220.60">
    <property type="entry name" value="GRIP domain"/>
    <property type="match status" value="1"/>
</dbReference>
<feature type="coiled-coil region" evidence="1">
    <location>
        <begin position="705"/>
        <end position="897"/>
    </location>
</feature>
<organism evidence="4 5">
    <name type="scientific">Globodera rostochiensis</name>
    <name type="common">Golden nematode worm</name>
    <name type="synonym">Heterodera rostochiensis</name>
    <dbReference type="NCBI Taxonomy" id="31243"/>
    <lineage>
        <taxon>Eukaryota</taxon>
        <taxon>Metazoa</taxon>
        <taxon>Ecdysozoa</taxon>
        <taxon>Nematoda</taxon>
        <taxon>Chromadorea</taxon>
        <taxon>Rhabditida</taxon>
        <taxon>Tylenchina</taxon>
        <taxon>Tylenchomorpha</taxon>
        <taxon>Tylenchoidea</taxon>
        <taxon>Heteroderidae</taxon>
        <taxon>Heteroderinae</taxon>
        <taxon>Globodera</taxon>
    </lineage>
</organism>
<dbReference type="PROSITE" id="PS50913">
    <property type="entry name" value="GRIP"/>
    <property type="match status" value="1"/>
</dbReference>
<feature type="compositionally biased region" description="Basic and acidic residues" evidence="2">
    <location>
        <begin position="566"/>
        <end position="582"/>
    </location>
</feature>
<dbReference type="SUPFAM" id="SSF101283">
    <property type="entry name" value="GRIP domain"/>
    <property type="match status" value="1"/>
</dbReference>
<evidence type="ECO:0000256" key="1">
    <source>
        <dbReference type="SAM" id="Coils"/>
    </source>
</evidence>
<proteinExistence type="predicted"/>
<evidence type="ECO:0000256" key="2">
    <source>
        <dbReference type="SAM" id="MobiDB-lite"/>
    </source>
</evidence>
<name>A0A914HAA2_GLORO</name>
<feature type="compositionally biased region" description="Basic and acidic residues" evidence="2">
    <location>
        <begin position="533"/>
        <end position="547"/>
    </location>
</feature>
<dbReference type="AlphaFoldDB" id="A0A914HAA2"/>
<dbReference type="Proteomes" id="UP000887572">
    <property type="component" value="Unplaced"/>
</dbReference>
<dbReference type="Pfam" id="PF01465">
    <property type="entry name" value="GRIP"/>
    <property type="match status" value="1"/>
</dbReference>
<feature type="compositionally biased region" description="Basic and acidic residues" evidence="2">
    <location>
        <begin position="976"/>
        <end position="990"/>
    </location>
</feature>
<evidence type="ECO:0000259" key="3">
    <source>
        <dbReference type="PROSITE" id="PS50913"/>
    </source>
</evidence>
<sequence length="1147" mass="132556">MFKGLRSKLEDEAKRLQATVSQYGENLASQVRSNASDAGSDISGRGRKLLGSSLGAVQLSDSKPNKNVGSPENNDDTIISFHDEEPDIDVALSSVSVADGATPSSSAIVNRQRRLSNASIESNESSFSNFNFSSQVKTSPSFTLDPISSDVESNAGSVADLSSLDNVPNDKITSILQRLQGRAVDYKQKYRVLMSAYREIEKENEKYQMVLASTQDKALARIAKLKEERRGLHERCKDLELNDEKLTTANRKVLKMQELLTKCKDEITANRERIATLNEENKHLKEQENAELSKEKLSAEWKGRFDRQEEEWTKRMSSCEEKAAISIATHKAEMHSAMQQKDQEIEGWIKKCHSLEQRDTDSNALWQEKLDALQKAIVALEHEKADMVQKLSQAKQEGVKLVKESEEKRHSQILSEELKKKDEEWARRVKELEEQMQLAVEESDLQRKTSVADHDRELSKLRERIEQWEREHSQILQQFYGQKEELGRLKEEELAKSEETSVARERETIVAVEKAERDKMETKLAETERELAELKQQMESREEEISRLVRLSESQKGQLSQQSEKLAQRDELETSLAQKDDQIEKLRTNLEAAVEKYSQIFDFSNRQKEELGRLKEEELAKSEETSVARERETIVAVEKAERDKMETKLAETERELAELKQQMESREEEISRLIRLSESQKTQLSEQSEKLVQFQCEKDEFESYLAQKDSQIDELHANLRVAEEKYSKIDGEIDVLKKESQCQIDRIAFAQKEETEKVEELERTLEKMKVEKETIDANLERMKKKEEKETEQREELLRRTEKERREMDLEIAAIKRERDERTEQNDKLQEQLVSFEEEKGHLKLELKSVKRELKGLKQVEAQFKEKVSEIERLNGELSSTERAREEAMGRIEVMEKRLKEDKGTHLREMELLKKEWEKAKQKGIADLQSEIRQLYHDINEKDCELAATHASISKLENELKALRAEHDQPGSSIDRQNSREQQRLDEQKGEVQRLKALVQQQHGNNGIDKSPTPDGKREFRAQLSNASDHLNFAEPTEAEYLRNVLYRYMTERETLGRESVTLAKVIATVCKFPPEQLSLVLRREESRCQAWLPGSVVHALTHPTLHHHLQRNAPQLSPSATNSFNFQHQQQRLMGGVAPTMSQQAPF</sequence>
<reference evidence="5" key="1">
    <citation type="submission" date="2022-11" db="UniProtKB">
        <authorList>
            <consortium name="WormBaseParasite"/>
        </authorList>
    </citation>
    <scope>IDENTIFICATION</scope>
</reference>
<dbReference type="GO" id="GO:0005794">
    <property type="term" value="C:Golgi apparatus"/>
    <property type="evidence" value="ECO:0007669"/>
    <property type="project" value="TreeGrafter"/>
</dbReference>
<feature type="coiled-coil region" evidence="1">
    <location>
        <begin position="183"/>
        <end position="294"/>
    </location>
</feature>
<feature type="region of interest" description="Disordered" evidence="2">
    <location>
        <begin position="965"/>
        <end position="990"/>
    </location>
</feature>
<dbReference type="GO" id="GO:0031267">
    <property type="term" value="F:small GTPase binding"/>
    <property type="evidence" value="ECO:0007669"/>
    <property type="project" value="TreeGrafter"/>
</dbReference>
<accession>A0A914HAA2</accession>
<evidence type="ECO:0000313" key="4">
    <source>
        <dbReference type="Proteomes" id="UP000887572"/>
    </source>
</evidence>
<dbReference type="Gene3D" id="1.10.287.1490">
    <property type="match status" value="1"/>
</dbReference>
<feature type="domain" description="GRIP" evidence="3">
    <location>
        <begin position="1031"/>
        <end position="1083"/>
    </location>
</feature>
<dbReference type="PANTHER" id="PTHR19327:SF0">
    <property type="entry name" value="GOLGIN SUBFAMILY A MEMBER 4"/>
    <property type="match status" value="1"/>
</dbReference>
<feature type="region of interest" description="Disordered" evidence="2">
    <location>
        <begin position="533"/>
        <end position="582"/>
    </location>
</feature>
<evidence type="ECO:0000313" key="5">
    <source>
        <dbReference type="WBParaSite" id="Gr19_v10_g1567.t2"/>
    </source>
</evidence>
<dbReference type="WBParaSite" id="Gr19_v10_g1567.t2">
    <property type="protein sequence ID" value="Gr19_v10_g1567.t2"/>
    <property type="gene ID" value="Gr19_v10_g1567"/>
</dbReference>
<feature type="region of interest" description="Disordered" evidence="2">
    <location>
        <begin position="998"/>
        <end position="1017"/>
    </location>
</feature>
<dbReference type="InterPro" id="IPR000237">
    <property type="entry name" value="GRIP_dom"/>
</dbReference>
<protein>
    <submittedName>
        <fullName evidence="5">GRIP domain-containing protein</fullName>
    </submittedName>
</protein>
<feature type="coiled-coil region" evidence="1">
    <location>
        <begin position="338"/>
        <end position="478"/>
    </location>
</feature>
<feature type="region of interest" description="Disordered" evidence="2">
    <location>
        <begin position="53"/>
        <end position="74"/>
    </location>
</feature>
<dbReference type="SMART" id="SM00755">
    <property type="entry name" value="Grip"/>
    <property type="match status" value="1"/>
</dbReference>
<feature type="compositionally biased region" description="Polar residues" evidence="2">
    <location>
        <begin position="59"/>
        <end position="72"/>
    </location>
</feature>